<keyword evidence="1 6" id="KW-0963">Cytoplasm</keyword>
<sequence>MPSAMINKDISPEPGLYVTATPIGNLADITYRAVQILKAADLILCEDTRQTAKLCAAYGIDTRRAPYHDHNAERARPGIIADLVEGAVICLVSDAGTPLISDPGFKLVRAARDAGIRVFPVPGASAAIAALCAAGVPSDQFHFAGFLPPKQGARQRLLERLANIDATLIFYESAPRLSASLGAMAEVLGPRRAVVARELTKMHEEFREDTLGALSSVYEEKAPKGEIVIVVFPPEQSAPEASDIDAFLVDALKSMSVKEAASAAAEILGIPRKEAYGRALDLKNA</sequence>
<dbReference type="InterPro" id="IPR000878">
    <property type="entry name" value="4pyrrol_Mease"/>
</dbReference>
<keyword evidence="5 6" id="KW-0949">S-adenosyl-L-methionine</keyword>
<evidence type="ECO:0000256" key="6">
    <source>
        <dbReference type="HAMAP-Rule" id="MF_01877"/>
    </source>
</evidence>
<dbReference type="Gene3D" id="3.40.1010.10">
    <property type="entry name" value="Cobalt-precorrin-4 Transmethylase, Domain 1"/>
    <property type="match status" value="1"/>
</dbReference>
<accession>A0ABV3Z3L5</accession>
<comment type="catalytic activity">
    <reaction evidence="6">
        <text>cytidine(1402) in 16S rRNA + S-adenosyl-L-methionine = 2'-O-methylcytidine(1402) in 16S rRNA + S-adenosyl-L-homocysteine + H(+)</text>
        <dbReference type="Rhea" id="RHEA:42924"/>
        <dbReference type="Rhea" id="RHEA-COMP:10285"/>
        <dbReference type="Rhea" id="RHEA-COMP:10286"/>
        <dbReference type="ChEBI" id="CHEBI:15378"/>
        <dbReference type="ChEBI" id="CHEBI:57856"/>
        <dbReference type="ChEBI" id="CHEBI:59789"/>
        <dbReference type="ChEBI" id="CHEBI:74495"/>
        <dbReference type="ChEBI" id="CHEBI:82748"/>
        <dbReference type="EC" id="2.1.1.198"/>
    </reaction>
</comment>
<evidence type="ECO:0000256" key="1">
    <source>
        <dbReference type="ARBA" id="ARBA00022490"/>
    </source>
</evidence>
<evidence type="ECO:0000256" key="2">
    <source>
        <dbReference type="ARBA" id="ARBA00022552"/>
    </source>
</evidence>
<comment type="caution">
    <text evidence="9">The sequence shown here is derived from an EMBL/GenBank/DDBJ whole genome shotgun (WGS) entry which is preliminary data.</text>
</comment>
<dbReference type="InterPro" id="IPR014776">
    <property type="entry name" value="4pyrrole_Mease_sub2"/>
</dbReference>
<keyword evidence="4 6" id="KW-0808">Transferase</keyword>
<evidence type="ECO:0000259" key="7">
    <source>
        <dbReference type="Pfam" id="PF00590"/>
    </source>
</evidence>
<keyword evidence="3 6" id="KW-0489">Methyltransferase</keyword>
<dbReference type="InterPro" id="IPR035996">
    <property type="entry name" value="4pyrrol_Methylase_sf"/>
</dbReference>
<dbReference type="InterPro" id="IPR053910">
    <property type="entry name" value="RsmI_HTH"/>
</dbReference>
<dbReference type="GO" id="GO:0008168">
    <property type="term" value="F:methyltransferase activity"/>
    <property type="evidence" value="ECO:0007669"/>
    <property type="project" value="UniProtKB-KW"/>
</dbReference>
<protein>
    <recommendedName>
        <fullName evidence="6">Ribosomal RNA small subunit methyltransferase I</fullName>
        <ecNumber evidence="6">2.1.1.198</ecNumber>
    </recommendedName>
    <alternativeName>
        <fullName evidence="6">16S rRNA 2'-O-ribose C1402 methyltransferase</fullName>
    </alternativeName>
    <alternativeName>
        <fullName evidence="6">rRNA (cytidine-2'-O-)-methyltransferase RsmI</fullName>
    </alternativeName>
</protein>
<dbReference type="InterPro" id="IPR018063">
    <property type="entry name" value="SAM_MeTrfase_RsmI_CS"/>
</dbReference>
<comment type="similarity">
    <text evidence="6">Belongs to the methyltransferase superfamily. RsmI family.</text>
</comment>
<dbReference type="GO" id="GO:0032259">
    <property type="term" value="P:methylation"/>
    <property type="evidence" value="ECO:0007669"/>
    <property type="project" value="UniProtKB-KW"/>
</dbReference>
<gene>
    <name evidence="6 9" type="primary">rsmI</name>
    <name evidence="9" type="ORF">ABFZ84_04660</name>
</gene>
<dbReference type="Pfam" id="PF00590">
    <property type="entry name" value="TP_methylase"/>
    <property type="match status" value="1"/>
</dbReference>
<keyword evidence="10" id="KW-1185">Reference proteome</keyword>
<comment type="function">
    <text evidence="6">Catalyzes the 2'-O-methylation of the ribose of cytidine 1402 (C1402) in 16S rRNA.</text>
</comment>
<dbReference type="Gene3D" id="3.30.950.10">
    <property type="entry name" value="Methyltransferase, Cobalt-precorrin-4 Transmethylase, Domain 2"/>
    <property type="match status" value="1"/>
</dbReference>
<dbReference type="PANTHER" id="PTHR46111:SF1">
    <property type="entry name" value="RIBOSOMAL RNA SMALL SUBUNIT METHYLTRANSFERASE I"/>
    <property type="match status" value="1"/>
</dbReference>
<proteinExistence type="inferred from homology"/>
<dbReference type="NCBIfam" id="TIGR00096">
    <property type="entry name" value="16S rRNA (cytidine(1402)-2'-O)-methyltransferase"/>
    <property type="match status" value="1"/>
</dbReference>
<evidence type="ECO:0000256" key="4">
    <source>
        <dbReference type="ARBA" id="ARBA00022679"/>
    </source>
</evidence>
<keyword evidence="2 6" id="KW-0698">rRNA processing</keyword>
<dbReference type="HAMAP" id="MF_01877">
    <property type="entry name" value="16SrRNA_methyltr_I"/>
    <property type="match status" value="1"/>
</dbReference>
<feature type="domain" description="Tetrapyrrole methylase" evidence="7">
    <location>
        <begin position="16"/>
        <end position="214"/>
    </location>
</feature>
<comment type="subcellular location">
    <subcellularLocation>
        <location evidence="6">Cytoplasm</location>
    </subcellularLocation>
</comment>
<dbReference type="InterPro" id="IPR008189">
    <property type="entry name" value="rRNA_ssu_MeTfrase_I"/>
</dbReference>
<dbReference type="EMBL" id="JBEHZE010000001">
    <property type="protein sequence ID" value="MEX6632832.1"/>
    <property type="molecule type" value="Genomic_DNA"/>
</dbReference>
<dbReference type="PANTHER" id="PTHR46111">
    <property type="entry name" value="RIBOSOMAL RNA SMALL SUBUNIT METHYLTRANSFERASE I"/>
    <property type="match status" value="1"/>
</dbReference>
<name>A0ABV3Z3L5_9PROT</name>
<dbReference type="Pfam" id="PF23016">
    <property type="entry name" value="RsmI_C"/>
    <property type="match status" value="1"/>
</dbReference>
<dbReference type="PROSITE" id="PS01296">
    <property type="entry name" value="RSMI"/>
    <property type="match status" value="1"/>
</dbReference>
<dbReference type="EC" id="2.1.1.198" evidence="6"/>
<dbReference type="InterPro" id="IPR014777">
    <property type="entry name" value="4pyrrole_Mease_sub1"/>
</dbReference>
<evidence type="ECO:0000259" key="8">
    <source>
        <dbReference type="Pfam" id="PF23016"/>
    </source>
</evidence>
<organism evidence="9 10">
    <name type="scientific">Hyphococcus lacteus</name>
    <dbReference type="NCBI Taxonomy" id="3143536"/>
    <lineage>
        <taxon>Bacteria</taxon>
        <taxon>Pseudomonadati</taxon>
        <taxon>Pseudomonadota</taxon>
        <taxon>Alphaproteobacteria</taxon>
        <taxon>Parvularculales</taxon>
        <taxon>Parvularculaceae</taxon>
        <taxon>Hyphococcus</taxon>
    </lineage>
</organism>
<dbReference type="PIRSF" id="PIRSF005917">
    <property type="entry name" value="MTase_YraL"/>
    <property type="match status" value="1"/>
</dbReference>
<evidence type="ECO:0000313" key="9">
    <source>
        <dbReference type="EMBL" id="MEX6632832.1"/>
    </source>
</evidence>
<dbReference type="SUPFAM" id="SSF53790">
    <property type="entry name" value="Tetrapyrrole methylase"/>
    <property type="match status" value="1"/>
</dbReference>
<feature type="domain" description="RsmI HTH" evidence="8">
    <location>
        <begin position="239"/>
        <end position="283"/>
    </location>
</feature>
<dbReference type="CDD" id="cd11648">
    <property type="entry name" value="RsmI"/>
    <property type="match status" value="1"/>
</dbReference>
<reference evidence="9 10" key="1">
    <citation type="submission" date="2024-05" db="EMBL/GenBank/DDBJ databases">
        <title>Three bacterial strains, DH-69, EH-24, and ECK-19 isolated from coastal sediments.</title>
        <authorList>
            <person name="Ye Y.-Q."/>
            <person name="Du Z.-J."/>
        </authorList>
    </citation>
    <scope>NUCLEOTIDE SEQUENCE [LARGE SCALE GENOMIC DNA]</scope>
    <source>
        <strain evidence="9 10">ECK-19</strain>
    </source>
</reference>
<evidence type="ECO:0000256" key="5">
    <source>
        <dbReference type="ARBA" id="ARBA00022691"/>
    </source>
</evidence>
<evidence type="ECO:0000313" key="10">
    <source>
        <dbReference type="Proteomes" id="UP001560685"/>
    </source>
</evidence>
<dbReference type="RefSeq" id="WP_369312766.1">
    <property type="nucleotide sequence ID" value="NZ_JBEHZE010000001.1"/>
</dbReference>
<dbReference type="Proteomes" id="UP001560685">
    <property type="component" value="Unassembled WGS sequence"/>
</dbReference>
<evidence type="ECO:0000256" key="3">
    <source>
        <dbReference type="ARBA" id="ARBA00022603"/>
    </source>
</evidence>